<evidence type="ECO:0000313" key="3">
    <source>
        <dbReference type="Proteomes" id="UP000326936"/>
    </source>
</evidence>
<dbReference type="InterPro" id="IPR032389">
    <property type="entry name" value="GspB_C"/>
</dbReference>
<organism evidence="2 3">
    <name type="scientific">Vibrio aquimaris</name>
    <dbReference type="NCBI Taxonomy" id="2587862"/>
    <lineage>
        <taxon>Bacteria</taxon>
        <taxon>Pseudomonadati</taxon>
        <taxon>Pseudomonadota</taxon>
        <taxon>Gammaproteobacteria</taxon>
        <taxon>Vibrionales</taxon>
        <taxon>Vibrionaceae</taxon>
        <taxon>Vibrio</taxon>
    </lineage>
</organism>
<dbReference type="Pfam" id="PF16537">
    <property type="entry name" value="T2SSB"/>
    <property type="match status" value="1"/>
</dbReference>
<accession>A0A5P9CHY4</accession>
<feature type="domain" description="Type II secretion system protein GspB C-terminal" evidence="1">
    <location>
        <begin position="186"/>
        <end position="245"/>
    </location>
</feature>
<dbReference type="RefSeq" id="WP_152429578.1">
    <property type="nucleotide sequence ID" value="NZ_CBCSDK010000005.1"/>
</dbReference>
<dbReference type="OrthoDB" id="5432325at2"/>
<proteinExistence type="predicted"/>
<reference evidence="2 3" key="1">
    <citation type="submission" date="2019-10" db="EMBL/GenBank/DDBJ databases">
        <title>Complete genome sequence of Vibrio sp. strain THAF100, isolated from non-filtered water from the water column of tank 6 of a marine aquarium containing stony-coral fragments. Water maintained at 26 degree C.</title>
        <authorList>
            <person name="Ruckert C."/>
            <person name="Franco A."/>
            <person name="Kalinowski J."/>
            <person name="Glaeser S."/>
        </authorList>
    </citation>
    <scope>NUCLEOTIDE SEQUENCE [LARGE SCALE GENOMIC DNA]</scope>
    <source>
        <strain evidence="2 3">THAF100</strain>
    </source>
</reference>
<dbReference type="KEGG" id="vaq:FIV01_02460"/>
<dbReference type="GO" id="GO:0015627">
    <property type="term" value="C:type II protein secretion system complex"/>
    <property type="evidence" value="ECO:0007669"/>
    <property type="project" value="InterPro"/>
</dbReference>
<evidence type="ECO:0000313" key="2">
    <source>
        <dbReference type="EMBL" id="QFT25307.1"/>
    </source>
</evidence>
<gene>
    <name evidence="2" type="ORF">FIV01_02460</name>
</gene>
<protein>
    <recommendedName>
        <fullName evidence="1">Type II secretion system protein GspB C-terminal domain-containing protein</fullName>
    </recommendedName>
</protein>
<dbReference type="EMBL" id="CP045350">
    <property type="protein sequence ID" value="QFT25307.1"/>
    <property type="molecule type" value="Genomic_DNA"/>
</dbReference>
<sequence length="251" mass="28296">MSKVMQALEHSEQHHQTFKTFDYYAQEKTSLSNHRMIPKGVLVALVCTPALVSSVVGIYQSYTEKLATWQVSNQPNSQVQQVPFKYQVLPYPSFGQLRETFDFAPLAVTKPEPAISNTDLNTIPTQQDEAIVTEESDNLLKGLDLSGLPPEIALRVESALESNETISQTNQASDLAVNSREWQGRLPPLNFQTHVYSSNPNKRWVKVNGTEYREGDWISDNIQLQNIDSQHSIITFNGSEIQVPALYDWKG</sequence>
<evidence type="ECO:0000259" key="1">
    <source>
        <dbReference type="Pfam" id="PF16537"/>
    </source>
</evidence>
<keyword evidence="3" id="KW-1185">Reference proteome</keyword>
<dbReference type="AlphaFoldDB" id="A0A5P9CHY4"/>
<dbReference type="Proteomes" id="UP000326936">
    <property type="component" value="Chromosome"/>
</dbReference>
<name>A0A5P9CHY4_9VIBR</name>